<keyword evidence="1" id="KW-0472">Membrane</keyword>
<evidence type="ECO:0000313" key="3">
    <source>
        <dbReference type="EMBL" id="PIR77030.1"/>
    </source>
</evidence>
<dbReference type="InterPro" id="IPR012336">
    <property type="entry name" value="Thioredoxin-like_fold"/>
</dbReference>
<proteinExistence type="predicted"/>
<keyword evidence="1" id="KW-1133">Transmembrane helix</keyword>
<dbReference type="AlphaFoldDB" id="A0A2M6P0V2"/>
<evidence type="ECO:0000313" key="4">
    <source>
        <dbReference type="Proteomes" id="UP000228528"/>
    </source>
</evidence>
<feature type="transmembrane region" description="Helical" evidence="1">
    <location>
        <begin position="6"/>
        <end position="27"/>
    </location>
</feature>
<sequence>MIKTHHIILIFIPAILLVGITLFIRIIQYQSLYQKDTQVVTNNENNLPIPIFSDDAIIGDKRAPITLIAFEDLGCEACAAQNILFDELLAKYPKKVKIIWKGLPVTRFPVATDQAHEYAYCAALQNKFVPFKQQVYANNSNLTPAIVEQMAVEAGVNIDKVETCIATGAPQQYIENTKQLAKILQIQSVPTVFYNGEQIEEPTSLAGWERLLEL</sequence>
<dbReference type="InterPro" id="IPR036249">
    <property type="entry name" value="Thioredoxin-like_sf"/>
</dbReference>
<dbReference type="SUPFAM" id="SSF52833">
    <property type="entry name" value="Thioredoxin-like"/>
    <property type="match status" value="1"/>
</dbReference>
<reference evidence="4" key="1">
    <citation type="submission" date="2017-09" db="EMBL/GenBank/DDBJ databases">
        <title>Depth-based differentiation of microbial function through sediment-hosted aquifers and enrichment of novel symbionts in the deep terrestrial subsurface.</title>
        <authorList>
            <person name="Probst A.J."/>
            <person name="Ladd B."/>
            <person name="Jarett J.K."/>
            <person name="Geller-Mcgrath D.E."/>
            <person name="Sieber C.M.K."/>
            <person name="Emerson J.B."/>
            <person name="Anantharaman K."/>
            <person name="Thomas B.C."/>
            <person name="Malmstrom R."/>
            <person name="Stieglmeier M."/>
            <person name="Klingl A."/>
            <person name="Woyke T."/>
            <person name="Ryan C.M."/>
            <person name="Banfield J.F."/>
        </authorList>
    </citation>
    <scope>NUCLEOTIDE SEQUENCE [LARGE SCALE GENOMIC DNA]</scope>
</reference>
<name>A0A2M6P0V2_9BACT</name>
<evidence type="ECO:0000256" key="1">
    <source>
        <dbReference type="SAM" id="Phobius"/>
    </source>
</evidence>
<organism evidence="3 4">
    <name type="scientific">Candidatus Magasanikbacteria bacterium CG10_big_fil_rev_8_21_14_0_10_38_6</name>
    <dbReference type="NCBI Taxonomy" id="1974647"/>
    <lineage>
        <taxon>Bacteria</taxon>
        <taxon>Candidatus Magasanikiibacteriota</taxon>
    </lineage>
</organism>
<evidence type="ECO:0000259" key="2">
    <source>
        <dbReference type="Pfam" id="PF13462"/>
    </source>
</evidence>
<protein>
    <recommendedName>
        <fullName evidence="2">Thioredoxin-like fold domain-containing protein</fullName>
    </recommendedName>
</protein>
<feature type="domain" description="Thioredoxin-like fold" evidence="2">
    <location>
        <begin position="55"/>
        <end position="213"/>
    </location>
</feature>
<dbReference type="Pfam" id="PF13462">
    <property type="entry name" value="Thioredoxin_4"/>
    <property type="match status" value="1"/>
</dbReference>
<gene>
    <name evidence="3" type="ORF">COU30_04665</name>
</gene>
<accession>A0A2M6P0V2</accession>
<comment type="caution">
    <text evidence="3">The sequence shown here is derived from an EMBL/GenBank/DDBJ whole genome shotgun (WGS) entry which is preliminary data.</text>
</comment>
<dbReference type="Proteomes" id="UP000228528">
    <property type="component" value="Unassembled WGS sequence"/>
</dbReference>
<keyword evidence="1" id="KW-0812">Transmembrane</keyword>
<dbReference type="Gene3D" id="3.40.30.10">
    <property type="entry name" value="Glutaredoxin"/>
    <property type="match status" value="1"/>
</dbReference>
<dbReference type="EMBL" id="PFBW01000197">
    <property type="protein sequence ID" value="PIR77030.1"/>
    <property type="molecule type" value="Genomic_DNA"/>
</dbReference>